<dbReference type="Pfam" id="PF10017">
    <property type="entry name" value="Methyltransf_33"/>
    <property type="match status" value="1"/>
</dbReference>
<name>A0ABV6XN96_9ACTN</name>
<dbReference type="SUPFAM" id="SSF53335">
    <property type="entry name" value="S-adenosyl-L-methionine-dependent methyltransferases"/>
    <property type="match status" value="1"/>
</dbReference>
<proteinExistence type="predicted"/>
<dbReference type="RefSeq" id="WP_380565297.1">
    <property type="nucleotide sequence ID" value="NZ_JBEUKS010000005.1"/>
</dbReference>
<dbReference type="EMBL" id="JBEUKS010000005">
    <property type="protein sequence ID" value="MFC1439729.1"/>
    <property type="molecule type" value="Genomic_DNA"/>
</dbReference>
<reference evidence="2 3" key="1">
    <citation type="submission" date="2024-06" db="EMBL/GenBank/DDBJ databases">
        <authorList>
            <person name="Lee S.D."/>
        </authorList>
    </citation>
    <scope>NUCLEOTIDE SEQUENCE [LARGE SCALE GENOMIC DNA]</scope>
    <source>
        <strain evidence="2 3">N1-10</strain>
    </source>
</reference>
<gene>
    <name evidence="2" type="ORF">ABUW04_15835</name>
</gene>
<dbReference type="Gene3D" id="3.40.50.150">
    <property type="entry name" value="Vaccinia Virus protein VP39"/>
    <property type="match status" value="1"/>
</dbReference>
<dbReference type="EC" id="2.1.1.44" evidence="2"/>
<evidence type="ECO:0000313" key="3">
    <source>
        <dbReference type="Proteomes" id="UP001592581"/>
    </source>
</evidence>
<accession>A0ABV6XN96</accession>
<dbReference type="InterPro" id="IPR029063">
    <property type="entry name" value="SAM-dependent_MTases_sf"/>
</dbReference>
<keyword evidence="2" id="KW-0808">Transferase</keyword>
<keyword evidence="3" id="KW-1185">Reference proteome</keyword>
<sequence length="312" mass="34037">MTAVDASGYELDAVRREVLMRFVRDRYIPMRFLYAGPAVDRHLEFAESYSEDYQDGRSEQELSTLLEVLGHDGVPQQLCDIGPSNGVHSAQFVTGLSCLGLSCRRYLGLDFSSRMLDAARIRLAPDLPEDSRFAQWDFEAAPTGAISSWRRPDGAVMLCLLGGTLGNTEDPARTLRHLRASCSPGDALVLGVFAPPPPGEDVVGPYATAVMRDTMTIPLRAAGLLDQQLELRVELIDNAVIGTARIRSDLSLGSDSDTGAVHFAAGDEIRCFLSRRFTPLDVQGLLRAAGWRPLGKSAKRAGSYIVQLAQRI</sequence>
<dbReference type="InterPro" id="IPR019257">
    <property type="entry name" value="MeTrfase_dom"/>
</dbReference>
<evidence type="ECO:0000313" key="2">
    <source>
        <dbReference type="EMBL" id="MFC1439729.1"/>
    </source>
</evidence>
<protein>
    <submittedName>
        <fullName evidence="2">L-histidine N(Alpha)-methyltransferase</fullName>
        <ecNumber evidence="2">2.1.1.44</ecNumber>
    </submittedName>
</protein>
<evidence type="ECO:0000259" key="1">
    <source>
        <dbReference type="Pfam" id="PF10017"/>
    </source>
</evidence>
<dbReference type="Proteomes" id="UP001592581">
    <property type="component" value="Unassembled WGS sequence"/>
</dbReference>
<dbReference type="GO" id="GO:0052706">
    <property type="term" value="F:L-histidine N(alpha)-methyltransferase activity"/>
    <property type="evidence" value="ECO:0007669"/>
    <property type="project" value="UniProtKB-EC"/>
</dbReference>
<comment type="caution">
    <text evidence="2">The sequence shown here is derived from an EMBL/GenBank/DDBJ whole genome shotgun (WGS) entry which is preliminary data.</text>
</comment>
<dbReference type="GO" id="GO:0032259">
    <property type="term" value="P:methylation"/>
    <property type="evidence" value="ECO:0007669"/>
    <property type="project" value="UniProtKB-KW"/>
</dbReference>
<organism evidence="2 3">
    <name type="scientific">Streptacidiphilus jeojiensis</name>
    <dbReference type="NCBI Taxonomy" id="3229225"/>
    <lineage>
        <taxon>Bacteria</taxon>
        <taxon>Bacillati</taxon>
        <taxon>Actinomycetota</taxon>
        <taxon>Actinomycetes</taxon>
        <taxon>Kitasatosporales</taxon>
        <taxon>Streptomycetaceae</taxon>
        <taxon>Streptacidiphilus</taxon>
    </lineage>
</organism>
<feature type="domain" description="Histidine-specific methyltransferase SAM-dependent" evidence="1">
    <location>
        <begin position="78"/>
        <end position="192"/>
    </location>
</feature>
<keyword evidence="2" id="KW-0489">Methyltransferase</keyword>